<gene>
    <name evidence="1" type="ORF">HTY61_10425</name>
</gene>
<evidence type="ECO:0000313" key="1">
    <source>
        <dbReference type="EMBL" id="QKV18835.1"/>
    </source>
</evidence>
<dbReference type="InterPro" id="IPR008318">
    <property type="entry name" value="UCP030820"/>
</dbReference>
<keyword evidence="2" id="KW-1185">Reference proteome</keyword>
<organism evidence="1 2">
    <name type="scientific">Oricola thermophila</name>
    <dbReference type="NCBI Taxonomy" id="2742145"/>
    <lineage>
        <taxon>Bacteria</taxon>
        <taxon>Pseudomonadati</taxon>
        <taxon>Pseudomonadota</taxon>
        <taxon>Alphaproteobacteria</taxon>
        <taxon>Hyphomicrobiales</taxon>
        <taxon>Ahrensiaceae</taxon>
        <taxon>Oricola</taxon>
    </lineage>
</organism>
<dbReference type="RefSeq" id="WP_175276728.1">
    <property type="nucleotide sequence ID" value="NZ_CP054836.1"/>
</dbReference>
<reference evidence="1 2" key="1">
    <citation type="submission" date="2020-06" db="EMBL/GenBank/DDBJ databases">
        <title>Oricola thermophila sp. nov. isolated from a tidal sediments.</title>
        <authorList>
            <person name="Kwon K.K."/>
            <person name="Yang S.-H."/>
            <person name="Park M.-J."/>
        </authorList>
    </citation>
    <scope>NUCLEOTIDE SEQUENCE [LARGE SCALE GENOMIC DNA]</scope>
    <source>
        <strain evidence="1 2">MEBiC13590</strain>
    </source>
</reference>
<dbReference type="EMBL" id="CP054836">
    <property type="protein sequence ID" value="QKV18835.1"/>
    <property type="molecule type" value="Genomic_DNA"/>
</dbReference>
<sequence>MSIIVTDNGFAEDEVASGAFTVMSLEQLRTADISGLPGAIALCVDNDTDPDSILPLPEQVALVSIAFPSFADGRGFSLARRLRQAGYTGRLRAEGHLIADQYGQARRVGFDEVAISDEIAARQPEEQWLARAEWQNHFYQMRLQTSARTF</sequence>
<dbReference type="Proteomes" id="UP000509367">
    <property type="component" value="Chromosome"/>
</dbReference>
<proteinExistence type="predicted"/>
<name>A0A6N1VGP0_9HYPH</name>
<protein>
    <submittedName>
        <fullName evidence="1">DUF934 domain-containing protein</fullName>
    </submittedName>
</protein>
<accession>A0A6N1VGP0</accession>
<evidence type="ECO:0000313" key="2">
    <source>
        <dbReference type="Proteomes" id="UP000509367"/>
    </source>
</evidence>
<dbReference type="AlphaFoldDB" id="A0A6N1VGP0"/>
<dbReference type="KEGG" id="orm:HTY61_10425"/>
<dbReference type="Pfam" id="PF06073">
    <property type="entry name" value="DUF934"/>
    <property type="match status" value="1"/>
</dbReference>